<dbReference type="Proteomes" id="UP000887565">
    <property type="component" value="Unplaced"/>
</dbReference>
<proteinExistence type="predicted"/>
<accession>A0A915IQM7</accession>
<protein>
    <submittedName>
        <fullName evidence="3">Uncharacterized protein</fullName>
    </submittedName>
</protein>
<evidence type="ECO:0000313" key="3">
    <source>
        <dbReference type="WBParaSite" id="nRc.2.0.1.t16307-RA"/>
    </source>
</evidence>
<feature type="compositionally biased region" description="Basic and acidic residues" evidence="1">
    <location>
        <begin position="10"/>
        <end position="22"/>
    </location>
</feature>
<organism evidence="2 3">
    <name type="scientific">Romanomermis culicivorax</name>
    <name type="common">Nematode worm</name>
    <dbReference type="NCBI Taxonomy" id="13658"/>
    <lineage>
        <taxon>Eukaryota</taxon>
        <taxon>Metazoa</taxon>
        <taxon>Ecdysozoa</taxon>
        <taxon>Nematoda</taxon>
        <taxon>Enoplea</taxon>
        <taxon>Dorylaimia</taxon>
        <taxon>Mermithida</taxon>
        <taxon>Mermithoidea</taxon>
        <taxon>Mermithidae</taxon>
        <taxon>Romanomermis</taxon>
    </lineage>
</organism>
<evidence type="ECO:0000256" key="1">
    <source>
        <dbReference type="SAM" id="MobiDB-lite"/>
    </source>
</evidence>
<evidence type="ECO:0000313" key="2">
    <source>
        <dbReference type="Proteomes" id="UP000887565"/>
    </source>
</evidence>
<sequence>MSPVKNQTTRNEHLKKSDLRKTLDEDRQEWIPEFVLNACISNTQAYPINYLINVLKPDNAYPTN</sequence>
<reference evidence="3" key="1">
    <citation type="submission" date="2022-11" db="UniProtKB">
        <authorList>
            <consortium name="WormBaseParasite"/>
        </authorList>
    </citation>
    <scope>IDENTIFICATION</scope>
</reference>
<feature type="region of interest" description="Disordered" evidence="1">
    <location>
        <begin position="1"/>
        <end position="22"/>
    </location>
</feature>
<name>A0A915IQM7_ROMCU</name>
<dbReference type="AlphaFoldDB" id="A0A915IQM7"/>
<dbReference type="WBParaSite" id="nRc.2.0.1.t16307-RA">
    <property type="protein sequence ID" value="nRc.2.0.1.t16307-RA"/>
    <property type="gene ID" value="nRc.2.0.1.g16307"/>
</dbReference>
<keyword evidence="2" id="KW-1185">Reference proteome</keyword>